<organism evidence="1 2">
    <name type="scientific">Rhizobium laguerreae</name>
    <dbReference type="NCBI Taxonomy" id="1076926"/>
    <lineage>
        <taxon>Bacteria</taxon>
        <taxon>Pseudomonadati</taxon>
        <taxon>Pseudomonadota</taxon>
        <taxon>Alphaproteobacteria</taxon>
        <taxon>Hyphomicrobiales</taxon>
        <taxon>Rhizobiaceae</taxon>
        <taxon>Rhizobium/Agrobacterium group</taxon>
        <taxon>Rhizobium</taxon>
    </lineage>
</organism>
<proteinExistence type="predicted"/>
<accession>A0A6N9ZEV6</accession>
<evidence type="ECO:0000313" key="1">
    <source>
        <dbReference type="EMBL" id="NEH91756.1"/>
    </source>
</evidence>
<reference evidence="1 2" key="1">
    <citation type="submission" date="2019-12" db="EMBL/GenBank/DDBJ databases">
        <title>Rhizobium genotypes associated with high levels of biological nitrogen fixation by grain legumes in a temperate-maritime cropping system.</title>
        <authorList>
            <person name="Maluk M."/>
            <person name="Francesc Ferrando Molina F."/>
            <person name="Lopez Del Egido L."/>
            <person name="Lafos M."/>
            <person name="Langarica-Fuentes A."/>
            <person name="Gebre Yohannes G."/>
            <person name="Young M.W."/>
            <person name="Martin P."/>
            <person name="Gantlett R."/>
            <person name="Kenicer G."/>
            <person name="Hawes C."/>
            <person name="Begg G.S."/>
            <person name="Quilliam R.S."/>
            <person name="Squire G.R."/>
            <person name="Poole P.S."/>
            <person name="Young P.W."/>
            <person name="Iannetta P.M."/>
            <person name="James E.K."/>
        </authorList>
    </citation>
    <scope>NUCLEOTIDE SEQUENCE [LARGE SCALE GENOMIC DNA]</scope>
    <source>
        <strain evidence="1 2">JHI2449</strain>
    </source>
</reference>
<gene>
    <name evidence="1" type="ORF">GR206_12025</name>
</gene>
<protein>
    <submittedName>
        <fullName evidence="1">Uncharacterized protein</fullName>
    </submittedName>
</protein>
<dbReference type="EMBL" id="WUEP01000007">
    <property type="protein sequence ID" value="NEH91756.1"/>
    <property type="molecule type" value="Genomic_DNA"/>
</dbReference>
<evidence type="ECO:0000313" key="2">
    <source>
        <dbReference type="Proteomes" id="UP000468864"/>
    </source>
</evidence>
<sequence>MFDARDKVDTALTACDGIDYLQAGFVDHVMPKGISIIVDVQKILFGCEVAPFGD</sequence>
<dbReference type="RefSeq" id="WP_163877761.1">
    <property type="nucleotide sequence ID" value="NZ_WUEP01000007.1"/>
</dbReference>
<dbReference type="AlphaFoldDB" id="A0A6N9ZEV6"/>
<dbReference type="Proteomes" id="UP000468864">
    <property type="component" value="Unassembled WGS sequence"/>
</dbReference>
<name>A0A6N9ZEV6_9HYPH</name>
<comment type="caution">
    <text evidence="1">The sequence shown here is derived from an EMBL/GenBank/DDBJ whole genome shotgun (WGS) entry which is preliminary data.</text>
</comment>